<dbReference type="InterPro" id="IPR036390">
    <property type="entry name" value="WH_DNA-bd_sf"/>
</dbReference>
<keyword evidence="5" id="KW-0342">GTP-binding</keyword>
<dbReference type="Gene3D" id="1.10.10.10">
    <property type="entry name" value="Winged helix-like DNA-binding domain superfamily/Winged helix DNA-binding domain"/>
    <property type="match status" value="3"/>
</dbReference>
<dbReference type="CDD" id="cd03696">
    <property type="entry name" value="SelB_II"/>
    <property type="match status" value="1"/>
</dbReference>
<gene>
    <name evidence="7" type="primary">selB</name>
    <name evidence="7" type="ORF">VA613_04460</name>
</gene>
<dbReference type="InterPro" id="IPR009001">
    <property type="entry name" value="Transl_elong_EF1A/Init_IF2_C"/>
</dbReference>
<dbReference type="SUPFAM" id="SSF52540">
    <property type="entry name" value="P-loop containing nucleoside triphosphate hydrolases"/>
    <property type="match status" value="1"/>
</dbReference>
<dbReference type="InterPro" id="IPR004535">
    <property type="entry name" value="Transl_elong_SelB"/>
</dbReference>
<evidence type="ECO:0000256" key="1">
    <source>
        <dbReference type="ARBA" id="ARBA00004496"/>
    </source>
</evidence>
<keyword evidence="2" id="KW-0963">Cytoplasm</keyword>
<keyword evidence="3" id="KW-0547">Nucleotide-binding</keyword>
<comment type="subcellular location">
    <subcellularLocation>
        <location evidence="1">Cytoplasm</location>
    </subcellularLocation>
</comment>
<evidence type="ECO:0000256" key="2">
    <source>
        <dbReference type="ARBA" id="ARBA00022490"/>
    </source>
</evidence>
<dbReference type="PRINTS" id="PR00315">
    <property type="entry name" value="ELONGATNFCT"/>
</dbReference>
<reference evidence="7 8" key="1">
    <citation type="submission" date="2023-12" db="EMBL/GenBank/DDBJ databases">
        <title>Thiobacillus sedimentum sp. nov., a chemolithoautotrophic sulfur-oxidizing bacterium isolated from freshwater sediment.</title>
        <authorList>
            <person name="Luo J."/>
            <person name="Dai C."/>
        </authorList>
    </citation>
    <scope>NUCLEOTIDE SEQUENCE [LARGE SCALE GENOMIC DNA]</scope>
    <source>
        <strain evidence="7 8">SCUT-2</strain>
    </source>
</reference>
<name>A0ABZ1CL66_9PROT</name>
<dbReference type="PANTHER" id="PTHR43721:SF11">
    <property type="entry name" value="SELENOCYSTEINE-SPECIFIC ELONGATION FACTOR"/>
    <property type="match status" value="1"/>
</dbReference>
<dbReference type="EMBL" id="CP141769">
    <property type="protein sequence ID" value="WRS40126.1"/>
    <property type="molecule type" value="Genomic_DNA"/>
</dbReference>
<dbReference type="CDD" id="cd15491">
    <property type="entry name" value="selB_III"/>
    <property type="match status" value="1"/>
</dbReference>
<dbReference type="InterPro" id="IPR057335">
    <property type="entry name" value="Beta-barrel_SelB"/>
</dbReference>
<keyword evidence="7" id="KW-0251">Elongation factor</keyword>
<dbReference type="InterPro" id="IPR027417">
    <property type="entry name" value="P-loop_NTPase"/>
</dbReference>
<dbReference type="Proteomes" id="UP001334732">
    <property type="component" value="Chromosome"/>
</dbReference>
<evidence type="ECO:0000313" key="7">
    <source>
        <dbReference type="EMBL" id="WRS40126.1"/>
    </source>
</evidence>
<dbReference type="InterPro" id="IPR000795">
    <property type="entry name" value="T_Tr_GTP-bd_dom"/>
</dbReference>
<dbReference type="Pfam" id="PF00009">
    <property type="entry name" value="GTP_EFTU"/>
    <property type="match status" value="1"/>
</dbReference>
<dbReference type="InterPro" id="IPR036388">
    <property type="entry name" value="WH-like_DNA-bd_sf"/>
</dbReference>
<dbReference type="CDD" id="cd04171">
    <property type="entry name" value="SelB"/>
    <property type="match status" value="1"/>
</dbReference>
<dbReference type="Pfam" id="PF09107">
    <property type="entry name" value="WHD_3rd_SelB"/>
    <property type="match status" value="1"/>
</dbReference>
<dbReference type="RefSeq" id="WP_324780656.1">
    <property type="nucleotide sequence ID" value="NZ_CP141769.1"/>
</dbReference>
<dbReference type="Pfam" id="PF09106">
    <property type="entry name" value="WHD_2nd_SelB"/>
    <property type="match status" value="1"/>
</dbReference>
<proteinExistence type="predicted"/>
<feature type="domain" description="Tr-type G" evidence="6">
    <location>
        <begin position="1"/>
        <end position="170"/>
    </location>
</feature>
<evidence type="ECO:0000259" key="6">
    <source>
        <dbReference type="PROSITE" id="PS51722"/>
    </source>
</evidence>
<dbReference type="PANTHER" id="PTHR43721">
    <property type="entry name" value="ELONGATION FACTOR TU-RELATED"/>
    <property type="match status" value="1"/>
</dbReference>
<evidence type="ECO:0000256" key="3">
    <source>
        <dbReference type="ARBA" id="ARBA00022741"/>
    </source>
</evidence>
<evidence type="ECO:0000256" key="5">
    <source>
        <dbReference type="ARBA" id="ARBA00023134"/>
    </source>
</evidence>
<dbReference type="SUPFAM" id="SSF50465">
    <property type="entry name" value="EF-Tu/eEF-1alpha/eIF2-gamma C-terminal domain"/>
    <property type="match status" value="1"/>
</dbReference>
<keyword evidence="8" id="KW-1185">Reference proteome</keyword>
<evidence type="ECO:0000256" key="4">
    <source>
        <dbReference type="ARBA" id="ARBA00022917"/>
    </source>
</evidence>
<keyword evidence="4" id="KW-0648">Protein biosynthesis</keyword>
<dbReference type="SUPFAM" id="SSF46785">
    <property type="entry name" value="Winged helix' DNA-binding domain"/>
    <property type="match status" value="3"/>
</dbReference>
<dbReference type="InterPro" id="IPR050055">
    <property type="entry name" value="EF-Tu_GTPase"/>
</dbReference>
<sequence>MLIGTAGHIDHGKTTLVKALTGVDADRLPEEKARGITLDLGYAYTPLADGSVLGFVDVPGHEKLIHNMLAGATGIDFVLLVVAADDGPMPQTREHLELLDLLGLDHGAIALTKIDAVSPERLAEAQREVAALVAGTELSGSPVFAVSGRTGEGVAALRAHLDATAAALPRRPAAGRFRLAIDRCFSLAGIGTVVTGTAHAGTVGVGDIAILSPPGLKARVRSLHVQDRPARSGRAGERCALALTGDFEKKDVARGMWVVNGALAVPLARFQGEVRVPAGGQPLAHMQAVHVHLGTADILGRVALLDCKEAGPGEIALAEILLERETLALHGDRFILRDAGAQRTVAGGRVLDIFPPARHKRTPDRLALLDAMRADDPFIALRLLAEQATAGVDLDRFGVNWNLAEDEAVSLWQRVGLRVIRDGSASLGFTAAAWEALKTNLLETLAREHARAPDMIGVERERLRRMGAAKLSRAAFDAASAELLAANRIVPTRAWLHLPDHRASVSDADRARFAALKPLLDATPYNPPRVRDVARATGTPEEAVRQLFRRIARAGELYPVAHDHYFTAAAVAELAAIVRKLNEEAGGARVASLRDVIYGDGGGGRKVATQILEFFDRVGYTRRIRDDHLVRHEGAIPEWTPS</sequence>
<dbReference type="NCBIfam" id="TIGR00475">
    <property type="entry name" value="selB"/>
    <property type="match status" value="1"/>
</dbReference>
<evidence type="ECO:0000313" key="8">
    <source>
        <dbReference type="Proteomes" id="UP001334732"/>
    </source>
</evidence>
<dbReference type="GO" id="GO:0003746">
    <property type="term" value="F:translation elongation factor activity"/>
    <property type="evidence" value="ECO:0007669"/>
    <property type="project" value="UniProtKB-KW"/>
</dbReference>
<dbReference type="Pfam" id="PF25461">
    <property type="entry name" value="Beta-barrel_SelB"/>
    <property type="match status" value="1"/>
</dbReference>
<dbReference type="InterPro" id="IPR015190">
    <property type="entry name" value="Elong_fac_SelB-wing-hlx_typ-2"/>
</dbReference>
<accession>A0ABZ1CL66</accession>
<dbReference type="Gene3D" id="2.40.30.10">
    <property type="entry name" value="Translation factors"/>
    <property type="match status" value="1"/>
</dbReference>
<dbReference type="SUPFAM" id="SSF50447">
    <property type="entry name" value="Translation proteins"/>
    <property type="match status" value="1"/>
</dbReference>
<dbReference type="InterPro" id="IPR009000">
    <property type="entry name" value="Transl_B-barrel_sf"/>
</dbReference>
<dbReference type="InterPro" id="IPR015191">
    <property type="entry name" value="SelB_WHD4"/>
</dbReference>
<protein>
    <submittedName>
        <fullName evidence="7">Selenocysteine-specific translation elongation factor</fullName>
    </submittedName>
</protein>
<dbReference type="Gene3D" id="3.40.50.300">
    <property type="entry name" value="P-loop containing nucleotide triphosphate hydrolases"/>
    <property type="match status" value="1"/>
</dbReference>
<dbReference type="PROSITE" id="PS51722">
    <property type="entry name" value="G_TR_2"/>
    <property type="match status" value="1"/>
</dbReference>
<organism evidence="7 8">
    <name type="scientific">Thiobacillus sedimenti</name>
    <dbReference type="NCBI Taxonomy" id="3110231"/>
    <lineage>
        <taxon>Bacteria</taxon>
        <taxon>Pseudomonadati</taxon>
        <taxon>Pseudomonadota</taxon>
        <taxon>Betaproteobacteria</taxon>
        <taxon>Nitrosomonadales</taxon>
        <taxon>Thiobacillaceae</taxon>
        <taxon>Thiobacillus</taxon>
    </lineage>
</organism>